<evidence type="ECO:0000313" key="1">
    <source>
        <dbReference type="EMBL" id="POM79124.1"/>
    </source>
</evidence>
<name>A0A2P4YMU8_9STRA</name>
<reference evidence="1 2" key="1">
    <citation type="journal article" date="2017" name="Genome Biol. Evol.">
        <title>Phytophthora megakarya and P. palmivora, closely related causal agents of cacao black pod rot, underwent increases in genome sizes and gene numbers by different mechanisms.</title>
        <authorList>
            <person name="Ali S.S."/>
            <person name="Shao J."/>
            <person name="Lary D.J."/>
            <person name="Kronmiller B."/>
            <person name="Shen D."/>
            <person name="Strem M.D."/>
            <person name="Amoako-Attah I."/>
            <person name="Akrofi A.Y."/>
            <person name="Begoude B.A."/>
            <person name="Ten Hoopen G.M."/>
            <person name="Coulibaly K."/>
            <person name="Kebe B.I."/>
            <person name="Melnick R.L."/>
            <person name="Guiltinan M.J."/>
            <person name="Tyler B.M."/>
            <person name="Meinhardt L.W."/>
            <person name="Bailey B.A."/>
        </authorList>
    </citation>
    <scope>NUCLEOTIDE SEQUENCE [LARGE SCALE GENOMIC DNA]</scope>
    <source>
        <strain evidence="2">sbr112.9</strain>
    </source>
</reference>
<gene>
    <name evidence="1" type="ORF">PHPALM_3269</name>
</gene>
<dbReference type="Proteomes" id="UP000237271">
    <property type="component" value="Unassembled WGS sequence"/>
</dbReference>
<accession>A0A2P4YMU8</accession>
<dbReference type="AlphaFoldDB" id="A0A2P4YMU8"/>
<comment type="caution">
    <text evidence="1">The sequence shown here is derived from an EMBL/GenBank/DDBJ whole genome shotgun (WGS) entry which is preliminary data.</text>
</comment>
<dbReference type="OrthoDB" id="128701at2759"/>
<dbReference type="EMBL" id="NCKW01001838">
    <property type="protein sequence ID" value="POM79124.1"/>
    <property type="molecule type" value="Genomic_DNA"/>
</dbReference>
<keyword evidence="2" id="KW-1185">Reference proteome</keyword>
<organism evidence="1 2">
    <name type="scientific">Phytophthora palmivora</name>
    <dbReference type="NCBI Taxonomy" id="4796"/>
    <lineage>
        <taxon>Eukaryota</taxon>
        <taxon>Sar</taxon>
        <taxon>Stramenopiles</taxon>
        <taxon>Oomycota</taxon>
        <taxon>Peronosporomycetes</taxon>
        <taxon>Peronosporales</taxon>
        <taxon>Peronosporaceae</taxon>
        <taxon>Phytophthora</taxon>
    </lineage>
</organism>
<sequence>MNKGFPNEGYIVQWSDKECRFCATWVFTATLFEDRSSKEMKRIDTWKDKFTNLTYAEYSHNLHSTYTFSKDAKGFFKAIRKACHVIQDPDPVSLPSIAEFEEILGQEGDAEKTKEGGTDADIKEVLEFY</sequence>
<proteinExistence type="predicted"/>
<evidence type="ECO:0000313" key="2">
    <source>
        <dbReference type="Proteomes" id="UP000237271"/>
    </source>
</evidence>
<protein>
    <submittedName>
        <fullName evidence="1">Uncharacterized protein</fullName>
    </submittedName>
</protein>